<evidence type="ECO:0008006" key="2">
    <source>
        <dbReference type="Google" id="ProtNLM"/>
    </source>
</evidence>
<feature type="non-terminal residue" evidence="1">
    <location>
        <position position="282"/>
    </location>
</feature>
<evidence type="ECO:0000313" key="1">
    <source>
        <dbReference type="EMBL" id="SUZ52508.1"/>
    </source>
</evidence>
<sequence length="282" mass="30450">VFSYLFGQDPIISVWYIGIRVAGGGPYNHYIELFNPTEEPINLSQYALIKGHGQSNNVEQQAGWGNTLGNSGVSFNRLPNFILFPGQSYGVSRDVSHESLQNHADLILEDEGVLSISGDDAVGLFKGEGNLDDVLAATDSIPIDCIGNPYEDPGQGWQVSGEVGPPNSTNTTGYGVTRFAILTRKSGVCYGNAGSWNSSRGCVTDSCTNWITDTPQTTYEESEWDVHACYYPDADGNTGPGYEPDTNPNCDEDILIMETYTNTCELSENQTPASSAGIDQTT</sequence>
<accession>A0A381NFA0</accession>
<organism evidence="1">
    <name type="scientific">marine metagenome</name>
    <dbReference type="NCBI Taxonomy" id="408172"/>
    <lineage>
        <taxon>unclassified sequences</taxon>
        <taxon>metagenomes</taxon>
        <taxon>ecological metagenomes</taxon>
    </lineage>
</organism>
<dbReference type="AlphaFoldDB" id="A0A381NFA0"/>
<gene>
    <name evidence="1" type="ORF">METZ01_LOCUS5362</name>
</gene>
<reference evidence="1" key="1">
    <citation type="submission" date="2018-05" db="EMBL/GenBank/DDBJ databases">
        <authorList>
            <person name="Lanie J.A."/>
            <person name="Ng W.-L."/>
            <person name="Kazmierczak K.M."/>
            <person name="Andrzejewski T.M."/>
            <person name="Davidsen T.M."/>
            <person name="Wayne K.J."/>
            <person name="Tettelin H."/>
            <person name="Glass J.I."/>
            <person name="Rusch D."/>
            <person name="Podicherti R."/>
            <person name="Tsui H.-C.T."/>
            <person name="Winkler M.E."/>
        </authorList>
    </citation>
    <scope>NUCLEOTIDE SEQUENCE</scope>
</reference>
<feature type="non-terminal residue" evidence="1">
    <location>
        <position position="1"/>
    </location>
</feature>
<name>A0A381NFA0_9ZZZZ</name>
<proteinExistence type="predicted"/>
<protein>
    <recommendedName>
        <fullName evidence="2">LTD domain-containing protein</fullName>
    </recommendedName>
</protein>
<dbReference type="EMBL" id="UINC01000277">
    <property type="protein sequence ID" value="SUZ52508.1"/>
    <property type="molecule type" value="Genomic_DNA"/>
</dbReference>